<evidence type="ECO:0000259" key="5">
    <source>
        <dbReference type="PROSITE" id="PS50219"/>
    </source>
</evidence>
<keyword evidence="1" id="KW-0597">Phosphoprotein</keyword>
<dbReference type="GO" id="GO:0005085">
    <property type="term" value="F:guanyl-nucleotide exchange factor activity"/>
    <property type="evidence" value="ECO:0007669"/>
    <property type="project" value="UniProtKB-KW"/>
</dbReference>
<organism evidence="6 7">
    <name type="scientific">Hirsutella minnesotensis 3608</name>
    <dbReference type="NCBI Taxonomy" id="1043627"/>
    <lineage>
        <taxon>Eukaryota</taxon>
        <taxon>Fungi</taxon>
        <taxon>Dikarya</taxon>
        <taxon>Ascomycota</taxon>
        <taxon>Pezizomycotina</taxon>
        <taxon>Sordariomycetes</taxon>
        <taxon>Hypocreomycetidae</taxon>
        <taxon>Hypocreales</taxon>
        <taxon>Ophiocordycipitaceae</taxon>
        <taxon>Hirsutella</taxon>
    </lineage>
</organism>
<dbReference type="Pfam" id="PF23582">
    <property type="entry name" value="WHD_RGF3"/>
    <property type="match status" value="1"/>
</dbReference>
<proteinExistence type="predicted"/>
<dbReference type="SUPFAM" id="SSF48065">
    <property type="entry name" value="DBL homology domain (DH-domain)"/>
    <property type="match status" value="1"/>
</dbReference>
<dbReference type="SMART" id="SM00233">
    <property type="entry name" value="PH"/>
    <property type="match status" value="1"/>
</dbReference>
<feature type="region of interest" description="Disordered" evidence="3">
    <location>
        <begin position="541"/>
        <end position="612"/>
    </location>
</feature>
<dbReference type="Pfam" id="PF00780">
    <property type="entry name" value="CNH"/>
    <property type="match status" value="1"/>
</dbReference>
<dbReference type="CDD" id="cd00160">
    <property type="entry name" value="RhoGEF"/>
    <property type="match status" value="1"/>
</dbReference>
<dbReference type="Pfam" id="PF00621">
    <property type="entry name" value="RhoGEF"/>
    <property type="match status" value="1"/>
</dbReference>
<feature type="compositionally biased region" description="Basic and acidic residues" evidence="3">
    <location>
        <begin position="1"/>
        <end position="10"/>
    </location>
</feature>
<dbReference type="EMBL" id="KQ030514">
    <property type="protein sequence ID" value="KJZ75869.1"/>
    <property type="molecule type" value="Genomic_DNA"/>
</dbReference>
<evidence type="ECO:0000313" key="7">
    <source>
        <dbReference type="Proteomes" id="UP000054481"/>
    </source>
</evidence>
<dbReference type="OrthoDB" id="660555at2759"/>
<feature type="domain" description="DH" evidence="4">
    <location>
        <begin position="872"/>
        <end position="1064"/>
    </location>
</feature>
<accession>A0A0F8A5T1</accession>
<feature type="domain" description="CNH" evidence="5">
    <location>
        <begin position="1323"/>
        <end position="1631"/>
    </location>
</feature>
<evidence type="ECO:0000256" key="1">
    <source>
        <dbReference type="ARBA" id="ARBA00022553"/>
    </source>
</evidence>
<feature type="region of interest" description="Disordered" evidence="3">
    <location>
        <begin position="423"/>
        <end position="459"/>
    </location>
</feature>
<evidence type="ECO:0000313" key="6">
    <source>
        <dbReference type="EMBL" id="KJZ75869.1"/>
    </source>
</evidence>
<feature type="compositionally biased region" description="Polar residues" evidence="3">
    <location>
        <begin position="639"/>
        <end position="656"/>
    </location>
</feature>
<feature type="region of interest" description="Disordered" evidence="3">
    <location>
        <begin position="360"/>
        <end position="388"/>
    </location>
</feature>
<dbReference type="InterPro" id="IPR001849">
    <property type="entry name" value="PH_domain"/>
</dbReference>
<dbReference type="PROSITE" id="PS50010">
    <property type="entry name" value="DH_2"/>
    <property type="match status" value="1"/>
</dbReference>
<dbReference type="InterPro" id="IPR011993">
    <property type="entry name" value="PH-like_dom_sf"/>
</dbReference>
<feature type="region of interest" description="Disordered" evidence="3">
    <location>
        <begin position="204"/>
        <end position="326"/>
    </location>
</feature>
<dbReference type="PROSITE" id="PS50219">
    <property type="entry name" value="CNH"/>
    <property type="match status" value="1"/>
</dbReference>
<dbReference type="SMART" id="SM00325">
    <property type="entry name" value="RhoGEF"/>
    <property type="match status" value="1"/>
</dbReference>
<gene>
    <name evidence="6" type="ORF">HIM_04693</name>
</gene>
<sequence>MSFRADDQRRYGQVPPVQYPVAGQRPERHAASRRLSFNTGDDGAYNGARAQDRPSVPGHGASPSATNEELFMASPTSPTARAPFGSVNSALSGYQHQIQDHTPRSPPGQSTYNPQSFAPSAAYRSPTSAVPHHAHHLSHSSSRYSATSGSAYGASPPGSYAPQAYNPAAYANASVPQRHATYSAYGQDQGYGASVGSGASTVYGQLPGTTYPPTLPQRPPSSGHPSAYDPSQFAGGPYGSRNSSFDAQGPTAYSPASQAPYPDSSHIPVGPNYDANDHHLSYTRPYRSESQPLPPSPSRLQQQSSVGLQRHPTNAPLPSRPLEEMDDDRVYWDSNGRPLGREPSTEEMTSESIMQEIEAGLGETGRWSGRRPSPVNGNRRAGSQSPLRGHAATTFLEEDDDEDPEGTAGLIAMRQAELDDQWFGGSTLRNNDLHPNPLPPPPQEQNLSSEAPLEGGLDGTFDLSMLSGGHAGNIAYGSDFGTTVNSSSLANDLARPLPSPAYYNSIKPSYDQVATYNNAEMDYGGTGGLQAPRAHRLSFDEGREERVSVHSHQSGADSPTRDDFHDQDLFYHPGLTHRPLPALPTGPGSDSSSMLSAQNSFRSQHQHHHSMSADAGYYQAGAPERYYQTGAQTLQPERSISLSSHSYTPQVQTPARSRTDATEDRKKTRQHMLSPSQGQLPESEVASGLGGGAFDGITLPSGRKKKFAPSKLTANDFANCQEPWALSNIEAWIRSMGDGEIDLKEKTIEEALINLFTHKIANLNVADAEVLSNHAIQLMLQSGTLIPDEEWVKFGEGHISGVLWQMTGAGCYAPKLHDAEIPGHCYSHHCMRTSKRLSLGSMLFASTEEIQWHLFHGLKVEDLATKPKKEVERQNILHEIVYTEYNYLQQLEIWRHLYRDDLRSRKPAVINPEKLDRFCAFAFGKTDALFNINKDHLLSPLKYRRNEQGPWIVGFSDIFREWVRKARSDYIEFSGIYPRAEYMIRREADKNILFKKFLDEKQKHELSGKQDWTHFLIQPVQRLTRYAFLLNSVYANTIEDSEEKANLQRAIEEIKNVTLECNAKVADTNKRVQMMELDRMLVLRPGFQSVLNLDHLGRVLIREGELQRMSSKGMRWVDTHALLFDHYLILAKVVAPKDAKGDKYDVSREPIPMPLLFLESINDEAVVKQKVIGAPLSRTAAVATAGAQNLKTGAGVEHTATGLSTNSLTSASSNEAEGKILYPFKLKHLGYEVYTLYAPTAHNRLDWCTSIIEAKTRHAKALFSQNAEPFRLRVLADASFHYDPGSTNSKVSGVPVKGTPLDRAIEQIESVLGSAQGIAPVCRAQVNCATGFSAFGKSVMAIGTDFGIYVTDPSEPRGWRRTVQTARVTQIAVLEEFSVCLVIADRSLVSYPLDVVAPCSDFAPPINDTPRRAPQRLAKDVTYFATSRMKDRMLVFYKRKDGLYTHFKVLEPILPKAAEKKSRLFGGRKAAAGSTDTFRDFDEFYLPTDCYSLSLFHTYIAVSTAKGVEMLTLDKKQPMSIPDLKSPTIANIAGRIREQRPLGMFRLNDNEFIVTYEDCAVYVDKHGDVSRTLIMEYTGKQKKAKGAAMYGQYLLLYNEDYVEVRNAENGRLRQIIAGRDVRIIDYGIRGPTGGNAAQSQLIFGQHGQLSTAGEVCKGSVKIAMCHPELPGKQIILEMLLNDGHAE</sequence>
<protein>
    <recommendedName>
        <fullName evidence="8">Rho1 guanine nucleotide exchange factor 3</fullName>
    </recommendedName>
</protein>
<evidence type="ECO:0000256" key="3">
    <source>
        <dbReference type="SAM" id="MobiDB-lite"/>
    </source>
</evidence>
<keyword evidence="2" id="KW-0344">Guanine-nucleotide releasing factor</keyword>
<feature type="compositionally biased region" description="Low complexity" evidence="3">
    <location>
        <begin position="139"/>
        <end position="156"/>
    </location>
</feature>
<dbReference type="InterPro" id="IPR035899">
    <property type="entry name" value="DBL_dom_sf"/>
</dbReference>
<dbReference type="InterPro" id="IPR057283">
    <property type="entry name" value="RGF3_WH"/>
</dbReference>
<feature type="region of interest" description="Disordered" evidence="3">
    <location>
        <begin position="639"/>
        <end position="684"/>
    </location>
</feature>
<feature type="compositionally biased region" description="Polar residues" evidence="3">
    <location>
        <begin position="671"/>
        <end position="680"/>
    </location>
</feature>
<dbReference type="InterPro" id="IPR041675">
    <property type="entry name" value="PH_5"/>
</dbReference>
<dbReference type="Gene3D" id="1.20.900.10">
    <property type="entry name" value="Dbl homology (DH) domain"/>
    <property type="match status" value="1"/>
</dbReference>
<dbReference type="Proteomes" id="UP000054481">
    <property type="component" value="Unassembled WGS sequence"/>
</dbReference>
<evidence type="ECO:0000259" key="4">
    <source>
        <dbReference type="PROSITE" id="PS50010"/>
    </source>
</evidence>
<evidence type="ECO:0000256" key="2">
    <source>
        <dbReference type="ARBA" id="ARBA00022658"/>
    </source>
</evidence>
<dbReference type="InterPro" id="IPR000219">
    <property type="entry name" value="DH_dom"/>
</dbReference>
<dbReference type="Pfam" id="PF15405">
    <property type="entry name" value="PH_5"/>
    <property type="match status" value="1"/>
</dbReference>
<dbReference type="PANTHER" id="PTHR46572:SF1">
    <property type="entry name" value="RHO1 GUANINE NUCLEOTIDE EXCHANGE FACTOR TUS1"/>
    <property type="match status" value="1"/>
</dbReference>
<name>A0A0F8A5T1_9HYPO</name>
<feature type="compositionally biased region" description="Polar residues" evidence="3">
    <location>
        <begin position="588"/>
        <end position="603"/>
    </location>
</feature>
<feature type="region of interest" description="Disordered" evidence="3">
    <location>
        <begin position="94"/>
        <end position="156"/>
    </location>
</feature>
<keyword evidence="7" id="KW-1185">Reference proteome</keyword>
<dbReference type="InterPro" id="IPR052233">
    <property type="entry name" value="Rho-type_GEFs"/>
</dbReference>
<dbReference type="Gene3D" id="2.30.29.30">
    <property type="entry name" value="Pleckstrin-homology domain (PH domain)/Phosphotyrosine-binding domain (PTB)"/>
    <property type="match status" value="1"/>
</dbReference>
<dbReference type="SUPFAM" id="SSF50729">
    <property type="entry name" value="PH domain-like"/>
    <property type="match status" value="1"/>
</dbReference>
<dbReference type="SMART" id="SM00036">
    <property type="entry name" value="CNH"/>
    <property type="match status" value="1"/>
</dbReference>
<dbReference type="PANTHER" id="PTHR46572">
    <property type="entry name" value="RHO1 GDP-GTP EXCHANGE PROTEIN 1-RELATED"/>
    <property type="match status" value="1"/>
</dbReference>
<dbReference type="InterPro" id="IPR001180">
    <property type="entry name" value="CNH_dom"/>
</dbReference>
<feature type="region of interest" description="Disordered" evidence="3">
    <location>
        <begin position="1"/>
        <end position="66"/>
    </location>
</feature>
<feature type="compositionally biased region" description="Polar residues" evidence="3">
    <location>
        <begin position="107"/>
        <end position="118"/>
    </location>
</feature>
<evidence type="ECO:0008006" key="8">
    <source>
        <dbReference type="Google" id="ProtNLM"/>
    </source>
</evidence>
<reference evidence="6 7" key="1">
    <citation type="journal article" date="2014" name="Genome Biol. Evol.">
        <title>Comparative genomics and transcriptomics analyses reveal divergent lifestyle features of nematode endoparasitic fungus Hirsutella minnesotensis.</title>
        <authorList>
            <person name="Lai Y."/>
            <person name="Liu K."/>
            <person name="Zhang X."/>
            <person name="Zhang X."/>
            <person name="Li K."/>
            <person name="Wang N."/>
            <person name="Shu C."/>
            <person name="Wu Y."/>
            <person name="Wang C."/>
            <person name="Bushley K.E."/>
            <person name="Xiang M."/>
            <person name="Liu X."/>
        </authorList>
    </citation>
    <scope>NUCLEOTIDE SEQUENCE [LARGE SCALE GENOMIC DNA]</scope>
    <source>
        <strain evidence="6 7">3608</strain>
    </source>
</reference>
<feature type="compositionally biased region" description="Basic and acidic residues" evidence="3">
    <location>
        <begin position="559"/>
        <end position="569"/>
    </location>
</feature>
<feature type="compositionally biased region" description="Basic and acidic residues" evidence="3">
    <location>
        <begin position="657"/>
        <end position="666"/>
    </location>
</feature>